<dbReference type="Gene3D" id="3.90.550.10">
    <property type="entry name" value="Spore Coat Polysaccharide Biosynthesis Protein SpsA, Chain A"/>
    <property type="match status" value="1"/>
</dbReference>
<dbReference type="InterPro" id="IPR005835">
    <property type="entry name" value="NTP_transferase_dom"/>
</dbReference>
<dbReference type="SUPFAM" id="SSF53448">
    <property type="entry name" value="Nucleotide-diphospho-sugar transferases"/>
    <property type="match status" value="1"/>
</dbReference>
<name>A0A081BMU0_9BACT</name>
<dbReference type="GO" id="GO:0009243">
    <property type="term" value="P:O antigen biosynthetic process"/>
    <property type="evidence" value="ECO:0007669"/>
    <property type="project" value="InterPro"/>
</dbReference>
<dbReference type="HOGENOM" id="CLU_029499_10_0_0"/>
<keyword evidence="2" id="KW-0808">Transferase</keyword>
<keyword evidence="2" id="KW-0548">Nucleotidyltransferase</keyword>
<dbReference type="NCBIfam" id="TIGR02623">
    <property type="entry name" value="G1P_cyt_trans"/>
    <property type="match status" value="1"/>
</dbReference>
<dbReference type="GO" id="GO:0047343">
    <property type="term" value="F:glucose-1-phosphate cytidylyltransferase activity"/>
    <property type="evidence" value="ECO:0007669"/>
    <property type="project" value="InterPro"/>
</dbReference>
<evidence type="ECO:0000313" key="2">
    <source>
        <dbReference type="EMBL" id="GAK51706.1"/>
    </source>
</evidence>
<feature type="domain" description="Nucleotidyl transferase" evidence="1">
    <location>
        <begin position="5"/>
        <end position="230"/>
    </location>
</feature>
<dbReference type="CDD" id="cd02524">
    <property type="entry name" value="G1P_cytidylyltransferase"/>
    <property type="match status" value="1"/>
</dbReference>
<dbReference type="EMBL" id="DF820457">
    <property type="protein sequence ID" value="GAK51706.1"/>
    <property type="molecule type" value="Genomic_DNA"/>
</dbReference>
<sequence>MKVGILAGGLGSRLQEETVIRPKPMVEIGGYPILWHIMKIYAAYGFREFVIALGYKGEVIKDYFLNYRYRVSNLTIETGTGHIKVHEQQHEDWIIHLLNTGGKTETGGRIKQIAQFIGNETFMLTYGDGVANVNIRELLNFHLEQKKLATITAVRPPARFGNIVLVQNSVKCFEEKPQSGDGWINGGFLVLEPQVAAYISGEQTIFERDPLEQLARDGQLAAYLHDGFWQCMDTLRDMRLLESLWQEGQALWKVW</sequence>
<organism evidence="2">
    <name type="scientific">Candidatus Moduliflexus flocculans</name>
    <dbReference type="NCBI Taxonomy" id="1499966"/>
    <lineage>
        <taxon>Bacteria</taxon>
        <taxon>Candidatus Moduliflexota</taxon>
        <taxon>Candidatus Moduliflexia</taxon>
        <taxon>Candidatus Moduliflexales</taxon>
        <taxon>Candidatus Moduliflexaceae</taxon>
    </lineage>
</organism>
<reference evidence="2" key="1">
    <citation type="journal article" date="2015" name="PeerJ">
        <title>First genomic representation of candidate bacterial phylum KSB3 points to enhanced environmental sensing as a trigger of wastewater bulking.</title>
        <authorList>
            <person name="Sekiguchi Y."/>
            <person name="Ohashi A."/>
            <person name="Parks D.H."/>
            <person name="Yamauchi T."/>
            <person name="Tyson G.W."/>
            <person name="Hugenholtz P."/>
        </authorList>
    </citation>
    <scope>NUCLEOTIDE SEQUENCE [LARGE SCALE GENOMIC DNA]</scope>
</reference>
<dbReference type="AlphaFoldDB" id="A0A081BMU0"/>
<dbReference type="InterPro" id="IPR013446">
    <property type="entry name" value="G1P_cyt_trans-like"/>
</dbReference>
<keyword evidence="3" id="KW-1185">Reference proteome</keyword>
<proteinExistence type="predicted"/>
<evidence type="ECO:0000313" key="3">
    <source>
        <dbReference type="Proteomes" id="UP000030700"/>
    </source>
</evidence>
<dbReference type="InterPro" id="IPR029044">
    <property type="entry name" value="Nucleotide-diphossugar_trans"/>
</dbReference>
<gene>
    <name evidence="2" type="ORF">U14_02951</name>
</gene>
<dbReference type="InterPro" id="IPR046981">
    <property type="entry name" value="G1P_cyt_trans"/>
</dbReference>
<accession>A0A081BMU0</accession>
<dbReference type="STRING" id="1499966.U14_02951"/>
<dbReference type="Pfam" id="PF00483">
    <property type="entry name" value="NTP_transferase"/>
    <property type="match status" value="1"/>
</dbReference>
<dbReference type="PANTHER" id="PTHR47183:SF1">
    <property type="entry name" value="GLUCOSE-1-PHOSPHATE CYTIDYLYLTRANSFERASE"/>
    <property type="match status" value="1"/>
</dbReference>
<protein>
    <submittedName>
        <fullName evidence="2">Glucose-1-phosphate cytidylyltransferase</fullName>
    </submittedName>
</protein>
<dbReference type="PANTHER" id="PTHR47183">
    <property type="entry name" value="GLUCOSE-1-PHOSPHATE CYTIDYLYLTRANSFERASE-RELATED"/>
    <property type="match status" value="1"/>
</dbReference>
<dbReference type="Proteomes" id="UP000030700">
    <property type="component" value="Unassembled WGS sequence"/>
</dbReference>
<evidence type="ECO:0000259" key="1">
    <source>
        <dbReference type="Pfam" id="PF00483"/>
    </source>
</evidence>